<gene>
    <name evidence="2" type="ORF">C5Y93_28475</name>
</gene>
<dbReference type="EMBL" id="PUHZ01000025">
    <property type="protein sequence ID" value="PQO42279.1"/>
    <property type="molecule type" value="Genomic_DNA"/>
</dbReference>
<comment type="caution">
    <text evidence="2">The sequence shown here is derived from an EMBL/GenBank/DDBJ whole genome shotgun (WGS) entry which is preliminary data.</text>
</comment>
<evidence type="ECO:0000256" key="1">
    <source>
        <dbReference type="SAM" id="Phobius"/>
    </source>
</evidence>
<accession>A0A2S8GCW8</accession>
<organism evidence="2 3">
    <name type="scientific">Blastopirellula marina</name>
    <dbReference type="NCBI Taxonomy" id="124"/>
    <lineage>
        <taxon>Bacteria</taxon>
        <taxon>Pseudomonadati</taxon>
        <taxon>Planctomycetota</taxon>
        <taxon>Planctomycetia</taxon>
        <taxon>Pirellulales</taxon>
        <taxon>Pirellulaceae</taxon>
        <taxon>Blastopirellula</taxon>
    </lineage>
</organism>
<proteinExistence type="predicted"/>
<reference evidence="2 3" key="1">
    <citation type="submission" date="2018-02" db="EMBL/GenBank/DDBJ databases">
        <title>Comparative genomes isolates from brazilian mangrove.</title>
        <authorList>
            <person name="Araujo J.E."/>
            <person name="Taketani R.G."/>
            <person name="Silva M.C.P."/>
            <person name="Loureco M.V."/>
            <person name="Andreote F.D."/>
        </authorList>
    </citation>
    <scope>NUCLEOTIDE SEQUENCE [LARGE SCALE GENOMIC DNA]</scope>
    <source>
        <strain evidence="2 3">Nap-Phe MGV</strain>
    </source>
</reference>
<dbReference type="Proteomes" id="UP000237819">
    <property type="component" value="Unassembled WGS sequence"/>
</dbReference>
<sequence>MTLIEVMMSTMVVSLGILGLVALIPLGTHLTERGTRADRIAIVGERAFHEARIRGYFDPSRWIAPNTPPFTGTGPRFWEQTEGDFPLPLRQPYMIDPMFFPPDNSGTSTVYHDSRRFFPYTTKLSYGIDMTDDDRQHTTLAKPVRMLRLSVSPQPASDDPLSIPEARMAFESEDDLAFERPSDGEAPPIQSFYTRDAVKGTNNHNTSGVSTNRDGEIRRQAAGEYTWMIMLTPEPLDLYRVAPFAPTVPPNPPTLSAAQAAWMHPPINTAASGSNSVMTGILNAAATNEYVASVLILKNRQGTIPTGAVPSGGVTSGSDERWQTNERILRVDPSSFVAASGGATGEIQIVQYGGTREDAEERTLKASNGDWICLVRRMPSHDYNPPGTGTNTRRLPRGDVYLWYKIVMVDEVVDSTGSPTGTTAPFTRYLTLSGPDWPVDNDSTVSNREPLQPTHAIMVEGVVGVYTRNVRLQTPNLWTP</sequence>
<protein>
    <submittedName>
        <fullName evidence="2">Uncharacterized protein</fullName>
    </submittedName>
</protein>
<feature type="transmembrane region" description="Helical" evidence="1">
    <location>
        <begin position="6"/>
        <end position="26"/>
    </location>
</feature>
<keyword evidence="1" id="KW-0472">Membrane</keyword>
<evidence type="ECO:0000313" key="3">
    <source>
        <dbReference type="Proteomes" id="UP000237819"/>
    </source>
</evidence>
<dbReference type="AlphaFoldDB" id="A0A2S8GCW8"/>
<keyword evidence="1" id="KW-1133">Transmembrane helix</keyword>
<name>A0A2S8GCW8_9BACT</name>
<evidence type="ECO:0000313" key="2">
    <source>
        <dbReference type="EMBL" id="PQO42279.1"/>
    </source>
</evidence>
<keyword evidence="1" id="KW-0812">Transmembrane</keyword>